<dbReference type="EMBL" id="AYSO01000020">
    <property type="protein sequence ID" value="KIE44980.1"/>
    <property type="molecule type" value="Genomic_DNA"/>
</dbReference>
<feature type="coiled-coil region" evidence="4">
    <location>
        <begin position="621"/>
        <end position="672"/>
    </location>
</feature>
<keyword evidence="4" id="KW-0175">Coiled coil</keyword>
<evidence type="ECO:0000256" key="4">
    <source>
        <dbReference type="SAM" id="Coils"/>
    </source>
</evidence>
<feature type="coiled-coil region" evidence="4">
    <location>
        <begin position="701"/>
        <end position="876"/>
    </location>
</feature>
<accession>A0A0C1UBS6</accession>
<dbReference type="Pfam" id="PF13476">
    <property type="entry name" value="AAA_23"/>
    <property type="match status" value="1"/>
</dbReference>
<evidence type="ECO:0000256" key="3">
    <source>
        <dbReference type="ARBA" id="ARBA00013368"/>
    </source>
</evidence>
<dbReference type="PANTHER" id="PTHR32114:SF2">
    <property type="entry name" value="ABC TRANSPORTER ABCH.3"/>
    <property type="match status" value="1"/>
</dbReference>
<dbReference type="GO" id="GO:0016887">
    <property type="term" value="F:ATP hydrolysis activity"/>
    <property type="evidence" value="ECO:0007669"/>
    <property type="project" value="InterPro"/>
</dbReference>
<feature type="coiled-coil region" evidence="4">
    <location>
        <begin position="406"/>
        <end position="505"/>
    </location>
</feature>
<comment type="caution">
    <text evidence="6">The sequence shown here is derived from an EMBL/GenBank/DDBJ whole genome shotgun (WGS) entry which is preliminary data.</text>
</comment>
<evidence type="ECO:0000313" key="6">
    <source>
        <dbReference type="EMBL" id="KIE44980.1"/>
    </source>
</evidence>
<dbReference type="Gene3D" id="3.40.50.300">
    <property type="entry name" value="P-loop containing nucleotide triphosphate hydrolases"/>
    <property type="match status" value="2"/>
</dbReference>
<dbReference type="OrthoDB" id="9795626at2"/>
<dbReference type="Pfam" id="PF13558">
    <property type="entry name" value="SbcC_Walker_B"/>
    <property type="match status" value="1"/>
</dbReference>
<dbReference type="Proteomes" id="UP000031366">
    <property type="component" value="Unassembled WGS sequence"/>
</dbReference>
<gene>
    <name evidence="6" type="ORF">U732_516</name>
</gene>
<reference evidence="6 7" key="1">
    <citation type="journal article" date="2015" name="Infect. Genet. Evol.">
        <title>Genomic sequences of six botulinum neurotoxin-producing strains representing three clostridial species illustrate the mobility and diversity of botulinum neurotoxin genes.</title>
        <authorList>
            <person name="Smith T.J."/>
            <person name="Hill K.K."/>
            <person name="Xie G."/>
            <person name="Foley B.T."/>
            <person name="Williamson C.H."/>
            <person name="Foster J.T."/>
            <person name="Johnson S.L."/>
            <person name="Chertkov O."/>
            <person name="Teshima H."/>
            <person name="Gibbons H.S."/>
            <person name="Johnsky L.A."/>
            <person name="Karavis M.A."/>
            <person name="Smith L.A."/>
        </authorList>
    </citation>
    <scope>NUCLEOTIDE SEQUENCE [LARGE SCALE GENOMIC DNA]</scope>
    <source>
        <strain evidence="6 7">CDC 2741</strain>
    </source>
</reference>
<dbReference type="InterPro" id="IPR038729">
    <property type="entry name" value="Rad50/SbcC_AAA"/>
</dbReference>
<evidence type="ECO:0000256" key="2">
    <source>
        <dbReference type="ARBA" id="ARBA00011322"/>
    </source>
</evidence>
<dbReference type="GO" id="GO:0006302">
    <property type="term" value="P:double-strand break repair"/>
    <property type="evidence" value="ECO:0007669"/>
    <property type="project" value="InterPro"/>
</dbReference>
<evidence type="ECO:0000313" key="7">
    <source>
        <dbReference type="Proteomes" id="UP000031366"/>
    </source>
</evidence>
<dbReference type="STRING" id="29341.RSJ17_05380"/>
<sequence>MKPIKLTLNAFGPYRDKTIIDFTLLENRNIFLITGNTGAGKTTIFDGINFALYGDASGSERDGKSLRSDFADIDELTYVELEFKLRNHIYFLRRVPPQLTKKKRGDGTTEFKGEAELKCLTNDEFKIITGLDKVTKKVEELLGINNKQFKQIIMIPQGEFRKLLTADSKERGDILQKIFQTECYRSIQEKLKRKVQDINKNTSMANERRNVYIKNIDAYENTVLKELILEQNPNMDKIQENLISLLHEDKVLEENILKYIKSIEEKISEKSREIDKAEEVNKKLKEKEEITLKRIQLENEKKTYEKLEIDLNRARNAESIKPIEENYIQRKDSVDNRVKEISNLEDTLVEYEKQLKISEEKYNFEKSKEEERNSLIEYGTTLKSYMDKVKKIDEYKISASRLNIMLKNIDGELKSSNEKLEKIKIDEVNIRKKTEEGTKASIEIATINSLLKEKEAIRKKLLNLHDDNKEFLAYSAKFKEFKIEYDTIEQEFKAAKEKLNMLQEKFLKGQAAIIAMVLKDGEECPVCGGTSHPKKAVNNVNVPKEEEINLARDHFEKLDMRYREELEKYNKLQEKLKLKKEEIEKKKHEIMEEKIANFGEAIESDLTELIINKGKSIKIEIDQLNNRFIELKTKSELLNKLKIEEENLIREKEQLEKKIKVLEESKVETYGENEKVKEKLEGILREVPSEIQSEEALNIVINETRNKFLILKKSFEEAEENYNKYKTYYEKLKTSRDEKIKILEEEKKLLEKSNNQYLESILKGGFNSVNEYKACKKNSQDIVRLDTAIQNYKQELKSIVDRYEIIILQTKELQIIDIEELKKELDLLILEKEKITEERNKVFARIKNNSEVLENIRKINEELKDFEEKYRVIADLSNAANGFTTIKTTFERYVLASFFEEIIGAANIRLRKMTSNRYELNRTDEGKIASSQSGLDIEVFDNYTGKARPAKTLSGGEGFKASLALALGLADVVEGNAGGVNIDTMFIDEGFGTLDPESLDVSINCLLELQDAGKLVGIISHVPELKERIEGRLEVISTSRGSSAKFNIK</sequence>
<dbReference type="SUPFAM" id="SSF52540">
    <property type="entry name" value="P-loop containing nucleoside triphosphate hydrolases"/>
    <property type="match status" value="1"/>
</dbReference>
<feature type="coiled-coil region" evidence="4">
    <location>
        <begin position="555"/>
        <end position="596"/>
    </location>
</feature>
<feature type="domain" description="Rad50/SbcC-type AAA" evidence="5">
    <location>
        <begin position="5"/>
        <end position="212"/>
    </location>
</feature>
<dbReference type="AlphaFoldDB" id="A0A0C1UBS6"/>
<evidence type="ECO:0000256" key="1">
    <source>
        <dbReference type="ARBA" id="ARBA00006930"/>
    </source>
</evidence>
<keyword evidence="7" id="KW-1185">Reference proteome</keyword>
<protein>
    <recommendedName>
        <fullName evidence="3">Nuclease SbcCD subunit C</fullName>
    </recommendedName>
</protein>
<comment type="similarity">
    <text evidence="1">Belongs to the SMC family. SbcC subfamily.</text>
</comment>
<proteinExistence type="inferred from homology"/>
<feature type="coiled-coil region" evidence="4">
    <location>
        <begin position="260"/>
        <end position="368"/>
    </location>
</feature>
<organism evidence="6 7">
    <name type="scientific">Clostridium argentinense CDC 2741</name>
    <dbReference type="NCBI Taxonomy" id="1418104"/>
    <lineage>
        <taxon>Bacteria</taxon>
        <taxon>Bacillati</taxon>
        <taxon>Bacillota</taxon>
        <taxon>Clostridia</taxon>
        <taxon>Eubacteriales</taxon>
        <taxon>Clostridiaceae</taxon>
        <taxon>Clostridium</taxon>
    </lineage>
</organism>
<dbReference type="RefSeq" id="WP_039636409.1">
    <property type="nucleotide sequence ID" value="NZ_AYSO01000020.1"/>
</dbReference>
<name>A0A0C1UBS6_9CLOT</name>
<dbReference type="InterPro" id="IPR027417">
    <property type="entry name" value="P-loop_NTPase"/>
</dbReference>
<dbReference type="PANTHER" id="PTHR32114">
    <property type="entry name" value="ABC TRANSPORTER ABCH.3"/>
    <property type="match status" value="1"/>
</dbReference>
<comment type="subunit">
    <text evidence="2">Heterodimer of SbcC and SbcD.</text>
</comment>
<evidence type="ECO:0000259" key="5">
    <source>
        <dbReference type="Pfam" id="PF13476"/>
    </source>
</evidence>